<feature type="compositionally biased region" description="Basic and acidic residues" evidence="1">
    <location>
        <begin position="79"/>
        <end position="89"/>
    </location>
</feature>
<reference evidence="2" key="1">
    <citation type="journal article" date="2021" name="Sci. Rep.">
        <title>Diploid genomic architecture of Nitzschia inconspicua, an elite biomass production diatom.</title>
        <authorList>
            <person name="Oliver A."/>
            <person name="Podell S."/>
            <person name="Pinowska A."/>
            <person name="Traller J.C."/>
            <person name="Smith S.R."/>
            <person name="McClure R."/>
            <person name="Beliaev A."/>
            <person name="Bohutskyi P."/>
            <person name="Hill E.A."/>
            <person name="Rabines A."/>
            <person name="Zheng H."/>
            <person name="Allen L.Z."/>
            <person name="Kuo A."/>
            <person name="Grigoriev I.V."/>
            <person name="Allen A.E."/>
            <person name="Hazlebeck D."/>
            <person name="Allen E.E."/>
        </authorList>
    </citation>
    <scope>NUCLEOTIDE SEQUENCE</scope>
    <source>
        <strain evidence="2">Hildebrandi</strain>
    </source>
</reference>
<sequence>MSYSANDNQNFFVQSGRTTSRVLHTPGGECSISLGGYTPAELERMRQLREKRNGIKKVEDTGSSMVMVKENSTIAKLDVVSKEETKPSDIDGNPSQKEQKKDEDAVVTTEATTTQPQPTASKKGVSSNAFASSSTTNSFNVLTDRPTSRVTNPPGGKDNLWF</sequence>
<organism evidence="2 3">
    <name type="scientific">Nitzschia inconspicua</name>
    <dbReference type="NCBI Taxonomy" id="303405"/>
    <lineage>
        <taxon>Eukaryota</taxon>
        <taxon>Sar</taxon>
        <taxon>Stramenopiles</taxon>
        <taxon>Ochrophyta</taxon>
        <taxon>Bacillariophyta</taxon>
        <taxon>Bacillariophyceae</taxon>
        <taxon>Bacillariophycidae</taxon>
        <taxon>Bacillariales</taxon>
        <taxon>Bacillariaceae</taxon>
        <taxon>Nitzschia</taxon>
    </lineage>
</organism>
<feature type="compositionally biased region" description="Low complexity" evidence="1">
    <location>
        <begin position="106"/>
        <end position="119"/>
    </location>
</feature>
<dbReference type="OrthoDB" id="48513at2759"/>
<reference evidence="2" key="2">
    <citation type="submission" date="2021-04" db="EMBL/GenBank/DDBJ databases">
        <authorList>
            <person name="Podell S."/>
        </authorList>
    </citation>
    <scope>NUCLEOTIDE SEQUENCE</scope>
    <source>
        <strain evidence="2">Hildebrandi</strain>
    </source>
</reference>
<evidence type="ECO:0000313" key="2">
    <source>
        <dbReference type="EMBL" id="KAG7345359.1"/>
    </source>
</evidence>
<dbReference type="EMBL" id="JAGRRH010000022">
    <property type="protein sequence ID" value="KAG7345359.1"/>
    <property type="molecule type" value="Genomic_DNA"/>
</dbReference>
<comment type="caution">
    <text evidence="2">The sequence shown here is derived from an EMBL/GenBank/DDBJ whole genome shotgun (WGS) entry which is preliminary data.</text>
</comment>
<dbReference type="AlphaFoldDB" id="A0A9K3PHP9"/>
<accession>A0A9K3PHP9</accession>
<feature type="compositionally biased region" description="Low complexity" evidence="1">
    <location>
        <begin position="126"/>
        <end position="139"/>
    </location>
</feature>
<evidence type="ECO:0000313" key="3">
    <source>
        <dbReference type="Proteomes" id="UP000693970"/>
    </source>
</evidence>
<evidence type="ECO:0000256" key="1">
    <source>
        <dbReference type="SAM" id="MobiDB-lite"/>
    </source>
</evidence>
<proteinExistence type="predicted"/>
<dbReference type="Proteomes" id="UP000693970">
    <property type="component" value="Unassembled WGS sequence"/>
</dbReference>
<name>A0A9K3PHP9_9STRA</name>
<protein>
    <recommendedName>
        <fullName evidence="4">Microtubule-associated protein Jupiter</fullName>
    </recommendedName>
</protein>
<keyword evidence="3" id="KW-1185">Reference proteome</keyword>
<evidence type="ECO:0008006" key="4">
    <source>
        <dbReference type="Google" id="ProtNLM"/>
    </source>
</evidence>
<gene>
    <name evidence="2" type="ORF">IV203_032890</name>
</gene>
<feature type="region of interest" description="Disordered" evidence="1">
    <location>
        <begin position="78"/>
        <end position="162"/>
    </location>
</feature>